<feature type="region of interest" description="Disordered" evidence="1">
    <location>
        <begin position="154"/>
        <end position="181"/>
    </location>
</feature>
<gene>
    <name evidence="3" type="ORF">EST38_g7637</name>
</gene>
<dbReference type="InterPro" id="IPR040976">
    <property type="entry name" value="Pkinase_fungal"/>
</dbReference>
<dbReference type="Proteomes" id="UP000290288">
    <property type="component" value="Unassembled WGS sequence"/>
</dbReference>
<dbReference type="Gene3D" id="1.10.510.10">
    <property type="entry name" value="Transferase(Phosphotransferase) domain 1"/>
    <property type="match status" value="1"/>
</dbReference>
<dbReference type="PANTHER" id="PTHR38248">
    <property type="entry name" value="FUNK1 6"/>
    <property type="match status" value="1"/>
</dbReference>
<feature type="domain" description="Fungal-type protein kinase" evidence="2">
    <location>
        <begin position="197"/>
        <end position="366"/>
    </location>
</feature>
<sequence length="665" mass="75786">MIMTESILPGNLNTYFHRDINIVDFAVKVWGLEREFALKVADTDWNVDKFEMFKYKMAVKLREEDEVHRTFRSLTDRLLDNIVDTYETTHVGNQKCRSYEALKSRMNQPDRLTFYKESTLESDPWTELAWDSLNGHLDVVQEVERPTVVVSSPPVLPGPLVSDSSTGRSLDSDSSDSLSEVSTPSRVSAHILESLASTSRYYAVAIIVQGFSVTVLYFDRTLGLRVPTFNFKEEPGKFGLMMSGIYACNMVHAGFDPHLRPWCSLLPQATSPEARTQLNGPVGKLSGSFFEFECPGSADDSTPAVFKIKRLVHKPHELFGRATAVYRVQKVMPDGKLSSEHYALKMGWPLAIRTPEAKIITDLRDRLPKSLHDHLPNVEFQRNFTPEELKLPWTKLKLDENRHPRVHRILVSKYYDKLWEAGSVEDFKQAWLDCVECECPKSFPWITELDTNSACFVPGHHAAWRKGKLLHRDLSEGNLMILRKDGKVKGVLNDWDMASPVDDNGLVISSAADHCTGTRPFMAMDLLLKPDAPHFYRHDAESFIYVLLWATIHYDIENQRVMPPNRHLTPWLSDDDGANHNHKNAFLLSDHTAKSIFDQVRPEFQGVLEEWTKPLHLMVKRAIAPTMALTSAEKAAVDKVTYDGRFTFKTFMEAIGEEAQDWESL</sequence>
<dbReference type="InterPro" id="IPR011009">
    <property type="entry name" value="Kinase-like_dom_sf"/>
</dbReference>
<evidence type="ECO:0000259" key="2">
    <source>
        <dbReference type="Pfam" id="PF17667"/>
    </source>
</evidence>
<evidence type="ECO:0000256" key="1">
    <source>
        <dbReference type="SAM" id="MobiDB-lite"/>
    </source>
</evidence>
<reference evidence="3 4" key="1">
    <citation type="submission" date="2019-01" db="EMBL/GenBank/DDBJ databases">
        <title>Draft genome sequence of Psathyrella aberdarensis IHI B618.</title>
        <authorList>
            <person name="Buettner E."/>
            <person name="Kellner H."/>
        </authorList>
    </citation>
    <scope>NUCLEOTIDE SEQUENCE [LARGE SCALE GENOMIC DNA]</scope>
    <source>
        <strain evidence="3 4">IHI B618</strain>
    </source>
</reference>
<keyword evidence="4" id="KW-1185">Reference proteome</keyword>
<comment type="caution">
    <text evidence="3">The sequence shown here is derived from an EMBL/GenBank/DDBJ whole genome shotgun (WGS) entry which is preliminary data.</text>
</comment>
<dbReference type="SUPFAM" id="SSF56112">
    <property type="entry name" value="Protein kinase-like (PK-like)"/>
    <property type="match status" value="1"/>
</dbReference>
<dbReference type="OrthoDB" id="5569250at2759"/>
<protein>
    <recommendedName>
        <fullName evidence="2">Fungal-type protein kinase domain-containing protein</fullName>
    </recommendedName>
</protein>
<organism evidence="3 4">
    <name type="scientific">Candolleomyces aberdarensis</name>
    <dbReference type="NCBI Taxonomy" id="2316362"/>
    <lineage>
        <taxon>Eukaryota</taxon>
        <taxon>Fungi</taxon>
        <taxon>Dikarya</taxon>
        <taxon>Basidiomycota</taxon>
        <taxon>Agaricomycotina</taxon>
        <taxon>Agaricomycetes</taxon>
        <taxon>Agaricomycetidae</taxon>
        <taxon>Agaricales</taxon>
        <taxon>Agaricineae</taxon>
        <taxon>Psathyrellaceae</taxon>
        <taxon>Candolleomyces</taxon>
    </lineage>
</organism>
<feature type="domain" description="Fungal-type protein kinase" evidence="2">
    <location>
        <begin position="457"/>
        <end position="550"/>
    </location>
</feature>
<dbReference type="AlphaFoldDB" id="A0A4Q2DEM7"/>
<dbReference type="Pfam" id="PF17667">
    <property type="entry name" value="Pkinase_fungal"/>
    <property type="match status" value="2"/>
</dbReference>
<proteinExistence type="predicted"/>
<feature type="compositionally biased region" description="Low complexity" evidence="1">
    <location>
        <begin position="154"/>
        <end position="169"/>
    </location>
</feature>
<dbReference type="PANTHER" id="PTHR38248:SF2">
    <property type="entry name" value="FUNK1 11"/>
    <property type="match status" value="1"/>
</dbReference>
<name>A0A4Q2DEM7_9AGAR</name>
<accession>A0A4Q2DEM7</accession>
<evidence type="ECO:0000313" key="4">
    <source>
        <dbReference type="Proteomes" id="UP000290288"/>
    </source>
</evidence>
<dbReference type="EMBL" id="SDEE01000281">
    <property type="protein sequence ID" value="RXW18220.1"/>
    <property type="molecule type" value="Genomic_DNA"/>
</dbReference>
<evidence type="ECO:0000313" key="3">
    <source>
        <dbReference type="EMBL" id="RXW18220.1"/>
    </source>
</evidence>
<dbReference type="STRING" id="2316362.A0A4Q2DEM7"/>